<dbReference type="Gene3D" id="1.20.1050.10">
    <property type="match status" value="1"/>
</dbReference>
<feature type="domain" description="GST C-terminal" evidence="1">
    <location>
        <begin position="1"/>
        <end position="55"/>
    </location>
</feature>
<dbReference type="EMBL" id="LXQA011230519">
    <property type="protein sequence ID" value="MCI89914.1"/>
    <property type="molecule type" value="Genomic_DNA"/>
</dbReference>
<evidence type="ECO:0000259" key="1">
    <source>
        <dbReference type="PROSITE" id="PS50405"/>
    </source>
</evidence>
<proteinExistence type="predicted"/>
<dbReference type="AlphaFoldDB" id="A0A392VNF7"/>
<evidence type="ECO:0000313" key="2">
    <source>
        <dbReference type="EMBL" id="MCI89914.1"/>
    </source>
</evidence>
<keyword evidence="2" id="KW-0808">Transferase</keyword>
<organism evidence="2 3">
    <name type="scientific">Trifolium medium</name>
    <dbReference type="NCBI Taxonomy" id="97028"/>
    <lineage>
        <taxon>Eukaryota</taxon>
        <taxon>Viridiplantae</taxon>
        <taxon>Streptophyta</taxon>
        <taxon>Embryophyta</taxon>
        <taxon>Tracheophyta</taxon>
        <taxon>Spermatophyta</taxon>
        <taxon>Magnoliopsida</taxon>
        <taxon>eudicotyledons</taxon>
        <taxon>Gunneridae</taxon>
        <taxon>Pentapetalae</taxon>
        <taxon>rosids</taxon>
        <taxon>fabids</taxon>
        <taxon>Fabales</taxon>
        <taxon>Fabaceae</taxon>
        <taxon>Papilionoideae</taxon>
        <taxon>50 kb inversion clade</taxon>
        <taxon>NPAAA clade</taxon>
        <taxon>Hologalegina</taxon>
        <taxon>IRL clade</taxon>
        <taxon>Trifolieae</taxon>
        <taxon>Trifolium</taxon>
    </lineage>
</organism>
<dbReference type="GO" id="GO:0016740">
    <property type="term" value="F:transferase activity"/>
    <property type="evidence" value="ECO:0007669"/>
    <property type="project" value="UniProtKB-KW"/>
</dbReference>
<keyword evidence="3" id="KW-1185">Reference proteome</keyword>
<dbReference type="PROSITE" id="PS50405">
    <property type="entry name" value="GST_CTER"/>
    <property type="match status" value="1"/>
</dbReference>
<dbReference type="SUPFAM" id="SSF47616">
    <property type="entry name" value="GST C-terminal domain-like"/>
    <property type="match status" value="1"/>
</dbReference>
<feature type="non-terminal residue" evidence="2">
    <location>
        <position position="55"/>
    </location>
</feature>
<name>A0A392VNF7_9FABA</name>
<reference evidence="2 3" key="1">
    <citation type="journal article" date="2018" name="Front. Plant Sci.">
        <title>Red Clover (Trifolium pratense) and Zigzag Clover (T. medium) - A Picture of Genomic Similarities and Differences.</title>
        <authorList>
            <person name="Dluhosova J."/>
            <person name="Istvanek J."/>
            <person name="Nedelnik J."/>
            <person name="Repkova J."/>
        </authorList>
    </citation>
    <scope>NUCLEOTIDE SEQUENCE [LARGE SCALE GENOMIC DNA]</scope>
    <source>
        <strain evidence="3">cv. 10/8</strain>
        <tissue evidence="2">Leaf</tissue>
    </source>
</reference>
<dbReference type="Pfam" id="PF00043">
    <property type="entry name" value="GST_C"/>
    <property type="match status" value="1"/>
</dbReference>
<accession>A0A392VNF7</accession>
<dbReference type="InterPro" id="IPR010987">
    <property type="entry name" value="Glutathione-S-Trfase_C-like"/>
</dbReference>
<dbReference type="Proteomes" id="UP000265520">
    <property type="component" value="Unassembled WGS sequence"/>
</dbReference>
<dbReference type="InterPro" id="IPR004046">
    <property type="entry name" value="GST_C"/>
</dbReference>
<comment type="caution">
    <text evidence="2">The sequence shown here is derived from an EMBL/GenBank/DDBJ whole genome shotgun (WGS) entry which is preliminary data.</text>
</comment>
<evidence type="ECO:0000313" key="3">
    <source>
        <dbReference type="Proteomes" id="UP000265520"/>
    </source>
</evidence>
<dbReference type="InterPro" id="IPR036282">
    <property type="entry name" value="Glutathione-S-Trfase_C_sf"/>
</dbReference>
<sequence length="55" mass="6277">MPNAKERSEASKELLEALQFLENELKDKFFGGQEIGFVDIAALFIPLFQEVAEFQ</sequence>
<protein>
    <submittedName>
        <fullName evidence="2">Glutathione S-transferase GST</fullName>
    </submittedName>
</protein>